<evidence type="ECO:0000256" key="1">
    <source>
        <dbReference type="SAM" id="Phobius"/>
    </source>
</evidence>
<feature type="transmembrane region" description="Helical" evidence="1">
    <location>
        <begin position="59"/>
        <end position="83"/>
    </location>
</feature>
<dbReference type="Pfam" id="PF06912">
    <property type="entry name" value="DUF1275"/>
    <property type="match status" value="1"/>
</dbReference>
<proteinExistence type="predicted"/>
<feature type="transmembrane region" description="Helical" evidence="1">
    <location>
        <begin position="20"/>
        <end position="39"/>
    </location>
</feature>
<dbReference type="InterPro" id="IPR010699">
    <property type="entry name" value="DUF1275"/>
</dbReference>
<dbReference type="PANTHER" id="PTHR37314">
    <property type="entry name" value="SLR0142 PROTEIN"/>
    <property type="match status" value="1"/>
</dbReference>
<reference evidence="2 3" key="1">
    <citation type="submission" date="2019-09" db="EMBL/GenBank/DDBJ databases">
        <title>Genome sequence of Adhaeribacter sp. M2.</title>
        <authorList>
            <person name="Srinivasan S."/>
        </authorList>
    </citation>
    <scope>NUCLEOTIDE SEQUENCE [LARGE SCALE GENOMIC DNA]</scope>
    <source>
        <strain evidence="2 3">M2</strain>
    </source>
</reference>
<dbReference type="Proteomes" id="UP000326570">
    <property type="component" value="Unassembled WGS sequence"/>
</dbReference>
<accession>A0A5N1J572</accession>
<feature type="transmembrane region" description="Helical" evidence="1">
    <location>
        <begin position="212"/>
        <end position="231"/>
    </location>
</feature>
<dbReference type="EMBL" id="VTWT01000003">
    <property type="protein sequence ID" value="KAA9340229.1"/>
    <property type="molecule type" value="Genomic_DNA"/>
</dbReference>
<gene>
    <name evidence="2" type="ORF">F0P94_07730</name>
</gene>
<sequence>MFRHRGKGRTLIHNLQLASLLSLVAGIVNVTGIFALQTLTTNVTGHFAYFADEVARSNFSSAAVFLVYIIAFSAGAFSSNFLIEITARSNNRYGVAFPIGIEVFILIFIAFLSPEALQAHGHLIACSLLFAMGLQNALVTSLSNAVVRTTHLTGLFTDLGIEFSKLIFYRHPDQQKALKGSIKLRLTIIAFFFSGCIVGGLVYFFFGLLSLLLAAFILIIGWFHAFFRYNFLRWRRQHIP</sequence>
<keyword evidence="1" id="KW-0472">Membrane</keyword>
<dbReference type="AlphaFoldDB" id="A0A5N1J572"/>
<feature type="transmembrane region" description="Helical" evidence="1">
    <location>
        <begin position="119"/>
        <end position="139"/>
    </location>
</feature>
<protein>
    <submittedName>
        <fullName evidence="2">DUF1275 domain-containing protein</fullName>
    </submittedName>
</protein>
<organism evidence="2 3">
    <name type="scientific">Adhaeribacter soli</name>
    <dbReference type="NCBI Taxonomy" id="2607655"/>
    <lineage>
        <taxon>Bacteria</taxon>
        <taxon>Pseudomonadati</taxon>
        <taxon>Bacteroidota</taxon>
        <taxon>Cytophagia</taxon>
        <taxon>Cytophagales</taxon>
        <taxon>Hymenobacteraceae</taxon>
        <taxon>Adhaeribacter</taxon>
    </lineage>
</organism>
<feature type="transmembrane region" description="Helical" evidence="1">
    <location>
        <begin position="186"/>
        <end position="206"/>
    </location>
</feature>
<keyword evidence="1" id="KW-0812">Transmembrane</keyword>
<name>A0A5N1J572_9BACT</name>
<evidence type="ECO:0000313" key="2">
    <source>
        <dbReference type="EMBL" id="KAA9340229.1"/>
    </source>
</evidence>
<feature type="transmembrane region" description="Helical" evidence="1">
    <location>
        <begin position="95"/>
        <end position="113"/>
    </location>
</feature>
<keyword evidence="3" id="KW-1185">Reference proteome</keyword>
<dbReference type="RefSeq" id="WP_150903302.1">
    <property type="nucleotide sequence ID" value="NZ_VTWT01000003.1"/>
</dbReference>
<dbReference type="PANTHER" id="PTHR37314:SF4">
    <property type="entry name" value="UPF0700 TRANSMEMBRANE PROTEIN YOAK"/>
    <property type="match status" value="1"/>
</dbReference>
<keyword evidence="1" id="KW-1133">Transmembrane helix</keyword>
<evidence type="ECO:0000313" key="3">
    <source>
        <dbReference type="Proteomes" id="UP000326570"/>
    </source>
</evidence>
<comment type="caution">
    <text evidence="2">The sequence shown here is derived from an EMBL/GenBank/DDBJ whole genome shotgun (WGS) entry which is preliminary data.</text>
</comment>